<dbReference type="PROSITE" id="PS50174">
    <property type="entry name" value="G_PATCH"/>
    <property type="match status" value="1"/>
</dbReference>
<organism evidence="4 5">
    <name type="scientific">Gymnopilus dilepis</name>
    <dbReference type="NCBI Taxonomy" id="231916"/>
    <lineage>
        <taxon>Eukaryota</taxon>
        <taxon>Fungi</taxon>
        <taxon>Dikarya</taxon>
        <taxon>Basidiomycota</taxon>
        <taxon>Agaricomycotina</taxon>
        <taxon>Agaricomycetes</taxon>
        <taxon>Agaricomycetidae</taxon>
        <taxon>Agaricales</taxon>
        <taxon>Agaricineae</taxon>
        <taxon>Hymenogastraceae</taxon>
        <taxon>Gymnopilus</taxon>
    </lineage>
</organism>
<dbReference type="InterPro" id="IPR000253">
    <property type="entry name" value="FHA_dom"/>
</dbReference>
<dbReference type="SMART" id="SM00443">
    <property type="entry name" value="G_patch"/>
    <property type="match status" value="1"/>
</dbReference>
<dbReference type="EMBL" id="NHYE01005579">
    <property type="protein sequence ID" value="PPQ69157.1"/>
    <property type="molecule type" value="Genomic_DNA"/>
</dbReference>
<reference evidence="4 5" key="1">
    <citation type="journal article" date="2018" name="Evol. Lett.">
        <title>Horizontal gene cluster transfer increased hallucinogenic mushroom diversity.</title>
        <authorList>
            <person name="Reynolds H.T."/>
            <person name="Vijayakumar V."/>
            <person name="Gluck-Thaler E."/>
            <person name="Korotkin H.B."/>
            <person name="Matheny P.B."/>
            <person name="Slot J.C."/>
        </authorList>
    </citation>
    <scope>NUCLEOTIDE SEQUENCE [LARGE SCALE GENOMIC DNA]</scope>
    <source>
        <strain evidence="4 5">SRW20</strain>
    </source>
</reference>
<keyword evidence="5" id="KW-1185">Reference proteome</keyword>
<feature type="domain" description="G-patch" evidence="3">
    <location>
        <begin position="327"/>
        <end position="379"/>
    </location>
</feature>
<gene>
    <name evidence="4" type="ORF">CVT26_003532</name>
</gene>
<dbReference type="Proteomes" id="UP000284706">
    <property type="component" value="Unassembled WGS sequence"/>
</dbReference>
<dbReference type="InterPro" id="IPR008984">
    <property type="entry name" value="SMAD_FHA_dom_sf"/>
</dbReference>
<dbReference type="Pfam" id="PF00498">
    <property type="entry name" value="FHA"/>
    <property type="match status" value="1"/>
</dbReference>
<evidence type="ECO:0008006" key="6">
    <source>
        <dbReference type="Google" id="ProtNLM"/>
    </source>
</evidence>
<dbReference type="PANTHER" id="PTHR23106:SF24">
    <property type="entry name" value="ANGIOGENIC FACTOR WITH G PATCH AND FHA DOMAINS 1"/>
    <property type="match status" value="1"/>
</dbReference>
<dbReference type="SUPFAM" id="SSF49879">
    <property type="entry name" value="SMAD/FHA domain"/>
    <property type="match status" value="1"/>
</dbReference>
<evidence type="ECO:0000259" key="2">
    <source>
        <dbReference type="PROSITE" id="PS50006"/>
    </source>
</evidence>
<sequence length="408" mass="45278">MDALEEGQLPQDESSFPDQGYDPAYEWPGDVEHMGSGSDIPESSTLRASTPLRPGQPVFRLVVIRSSILSPKKKIAVVDAYPEVQLGRDVQLEGSTTPRIRLKEMEISKLHATAYWDDARKEWNVVDMGSKHGTFLRQSPINPDPEDNGIRLSQSRMASIPKRLRHGDRLTLGSTTFEVHIHDDQRPCRECAVTGQEEIPLFPAPKKTSGKRTRDAAGIDLDVSSVSTSYGGEKDPKKALTMLKRSLLTRHDDSKFASISTAPIEAPNEYVDRAARRRLLHPNSRPETPGVPPVSNSYPKMTKSPSMTEEEVPSKILISQPPAPLLSTNIGHRLLMQQGWAPGTTLGTSLDSSEERIALVDPLEVKATQNRAGLGTKHSPAPAEALQSPSVSWKEREKFKRFEEFRRK</sequence>
<dbReference type="AlphaFoldDB" id="A0A409VSF1"/>
<dbReference type="PANTHER" id="PTHR23106">
    <property type="entry name" value="ANGIOGENIC FACTOR WITH G PATCH AND FHA DOMAINS 1"/>
    <property type="match status" value="1"/>
</dbReference>
<dbReference type="InParanoid" id="A0A409VSF1"/>
<dbReference type="GO" id="GO:0003676">
    <property type="term" value="F:nucleic acid binding"/>
    <property type="evidence" value="ECO:0007669"/>
    <property type="project" value="InterPro"/>
</dbReference>
<accession>A0A409VSF1</accession>
<evidence type="ECO:0000256" key="1">
    <source>
        <dbReference type="SAM" id="MobiDB-lite"/>
    </source>
</evidence>
<dbReference type="STRING" id="231916.A0A409VSF1"/>
<dbReference type="OrthoDB" id="21470at2759"/>
<feature type="compositionally biased region" description="Polar residues" evidence="1">
    <location>
        <begin position="294"/>
        <end position="305"/>
    </location>
</feature>
<feature type="region of interest" description="Disordered" evidence="1">
    <location>
        <begin position="1"/>
        <end position="51"/>
    </location>
</feature>
<evidence type="ECO:0000313" key="5">
    <source>
        <dbReference type="Proteomes" id="UP000284706"/>
    </source>
</evidence>
<proteinExistence type="predicted"/>
<comment type="caution">
    <text evidence="4">The sequence shown here is derived from an EMBL/GenBank/DDBJ whole genome shotgun (WGS) entry which is preliminary data.</text>
</comment>
<feature type="region of interest" description="Disordered" evidence="1">
    <location>
        <begin position="280"/>
        <end position="305"/>
    </location>
</feature>
<dbReference type="InterPro" id="IPR000467">
    <property type="entry name" value="G_patch_dom"/>
</dbReference>
<feature type="domain" description="FHA" evidence="2">
    <location>
        <begin position="84"/>
        <end position="141"/>
    </location>
</feature>
<dbReference type="PROSITE" id="PS50006">
    <property type="entry name" value="FHA_DOMAIN"/>
    <property type="match status" value="1"/>
</dbReference>
<name>A0A409VSF1_9AGAR</name>
<protein>
    <recommendedName>
        <fullName evidence="6">G-patch domain-containing protein</fullName>
    </recommendedName>
</protein>
<dbReference type="Pfam" id="PF01585">
    <property type="entry name" value="G-patch"/>
    <property type="match status" value="1"/>
</dbReference>
<evidence type="ECO:0000313" key="4">
    <source>
        <dbReference type="EMBL" id="PPQ69157.1"/>
    </source>
</evidence>
<dbReference type="Gene3D" id="2.60.200.20">
    <property type="match status" value="1"/>
</dbReference>
<feature type="region of interest" description="Disordered" evidence="1">
    <location>
        <begin position="369"/>
        <end position="393"/>
    </location>
</feature>
<dbReference type="InterPro" id="IPR053027">
    <property type="entry name" value="AGGF1"/>
</dbReference>
<evidence type="ECO:0000259" key="3">
    <source>
        <dbReference type="PROSITE" id="PS50174"/>
    </source>
</evidence>